<comment type="similarity">
    <text evidence="1">Belongs to the glycosyl hydrolase 43 family.</text>
</comment>
<proteinExistence type="inferred from homology"/>
<feature type="non-terminal residue" evidence="4">
    <location>
        <position position="105"/>
    </location>
</feature>
<dbReference type="GO" id="GO:0005975">
    <property type="term" value="P:carbohydrate metabolic process"/>
    <property type="evidence" value="ECO:0007669"/>
    <property type="project" value="InterPro"/>
</dbReference>
<dbReference type="Pfam" id="PF04616">
    <property type="entry name" value="Glyco_hydro_43"/>
    <property type="match status" value="1"/>
</dbReference>
<evidence type="ECO:0000313" key="5">
    <source>
        <dbReference type="Proteomes" id="UP000664167"/>
    </source>
</evidence>
<dbReference type="SUPFAM" id="SSF75005">
    <property type="entry name" value="Arabinanase/levansucrase/invertase"/>
    <property type="match status" value="1"/>
</dbReference>
<gene>
    <name evidence="4" type="ORF">J0695_42990</name>
</gene>
<keyword evidence="2" id="KW-0378">Hydrolase</keyword>
<name>A0A939FIB3_9ACTN</name>
<evidence type="ECO:0000256" key="1">
    <source>
        <dbReference type="ARBA" id="ARBA00009865"/>
    </source>
</evidence>
<keyword evidence="5" id="KW-1185">Reference proteome</keyword>
<dbReference type="PANTHER" id="PTHR42812:SF12">
    <property type="entry name" value="BETA-XYLOSIDASE-RELATED"/>
    <property type="match status" value="1"/>
</dbReference>
<dbReference type="PANTHER" id="PTHR42812">
    <property type="entry name" value="BETA-XYLOSIDASE"/>
    <property type="match status" value="1"/>
</dbReference>
<protein>
    <submittedName>
        <fullName evidence="4">Family 43 glycosylhydrolase</fullName>
    </submittedName>
</protein>
<evidence type="ECO:0000313" key="4">
    <source>
        <dbReference type="EMBL" id="MBO0518423.1"/>
    </source>
</evidence>
<evidence type="ECO:0000256" key="3">
    <source>
        <dbReference type="ARBA" id="ARBA00023295"/>
    </source>
</evidence>
<evidence type="ECO:0000256" key="2">
    <source>
        <dbReference type="ARBA" id="ARBA00022801"/>
    </source>
</evidence>
<organism evidence="4 5">
    <name type="scientific">Streptomyces beijiangensis</name>
    <dbReference type="NCBI Taxonomy" id="163361"/>
    <lineage>
        <taxon>Bacteria</taxon>
        <taxon>Bacillati</taxon>
        <taxon>Actinomycetota</taxon>
        <taxon>Actinomycetes</taxon>
        <taxon>Kitasatosporales</taxon>
        <taxon>Streptomycetaceae</taxon>
        <taxon>Streptomyces</taxon>
    </lineage>
</organism>
<dbReference type="Proteomes" id="UP000664167">
    <property type="component" value="Unassembled WGS sequence"/>
</dbReference>
<dbReference type="InterPro" id="IPR051795">
    <property type="entry name" value="Glycosyl_Hydrlase_43"/>
</dbReference>
<reference evidence="4" key="1">
    <citation type="submission" date="2021-03" db="EMBL/GenBank/DDBJ databases">
        <title>Streptomyces poriferae sp. nov., a novel marine sponge-derived Actinobacteria species with anti-MRSA activity.</title>
        <authorList>
            <person name="Sandoval-Powers M."/>
            <person name="Kralova S."/>
            <person name="Nguyen G.-S."/>
            <person name="Fawwal D."/>
            <person name="Degnes K."/>
            <person name="Klinkenberg G."/>
            <person name="Sletta H."/>
            <person name="Wentzel A."/>
            <person name="Liles M.R."/>
        </authorList>
    </citation>
    <scope>NUCLEOTIDE SEQUENCE</scope>
    <source>
        <strain evidence="4">DSM 41794</strain>
    </source>
</reference>
<accession>A0A939FIB3</accession>
<dbReference type="InterPro" id="IPR023296">
    <property type="entry name" value="Glyco_hydro_beta-prop_sf"/>
</dbReference>
<dbReference type="InterPro" id="IPR006710">
    <property type="entry name" value="Glyco_hydro_43"/>
</dbReference>
<dbReference type="Gene3D" id="2.115.10.20">
    <property type="entry name" value="Glycosyl hydrolase domain, family 43"/>
    <property type="match status" value="1"/>
</dbReference>
<dbReference type="GO" id="GO:0004553">
    <property type="term" value="F:hydrolase activity, hydrolyzing O-glycosyl compounds"/>
    <property type="evidence" value="ECO:0007669"/>
    <property type="project" value="InterPro"/>
</dbReference>
<dbReference type="EMBL" id="JAFLRJ010001634">
    <property type="protein sequence ID" value="MBO0518423.1"/>
    <property type="molecule type" value="Genomic_DNA"/>
</dbReference>
<keyword evidence="3" id="KW-0326">Glycosidase</keyword>
<sequence>MSGEHTYTNPVLTGFHPDPSIIRVGEDYYMVNSTFQYFPAIVISHSKDLVHWKIIGHGITENEGLDLSDINDSHGIWAPDISYHNGTFYIFATPRLNGPTVINGR</sequence>
<dbReference type="AlphaFoldDB" id="A0A939FIB3"/>
<comment type="caution">
    <text evidence="4">The sequence shown here is derived from an EMBL/GenBank/DDBJ whole genome shotgun (WGS) entry which is preliminary data.</text>
</comment>